<evidence type="ECO:0000313" key="1">
    <source>
        <dbReference type="EMBL" id="RGQ51012.1"/>
    </source>
</evidence>
<dbReference type="AlphaFoldDB" id="A0A412BBR3"/>
<protein>
    <submittedName>
        <fullName evidence="1">Uncharacterized protein</fullName>
    </submittedName>
</protein>
<organism evidence="1 2">
    <name type="scientific">Bacteroides uniformis</name>
    <dbReference type="NCBI Taxonomy" id="820"/>
    <lineage>
        <taxon>Bacteria</taxon>
        <taxon>Pseudomonadati</taxon>
        <taxon>Bacteroidota</taxon>
        <taxon>Bacteroidia</taxon>
        <taxon>Bacteroidales</taxon>
        <taxon>Bacteroidaceae</taxon>
        <taxon>Bacteroides</taxon>
    </lineage>
</organism>
<name>A0A412BBR3_BACUN</name>
<dbReference type="RefSeq" id="WP_004312700.1">
    <property type="nucleotide sequence ID" value="NZ_JAGKHX010000026.1"/>
</dbReference>
<comment type="caution">
    <text evidence="1">The sequence shown here is derived from an EMBL/GenBank/DDBJ whole genome shotgun (WGS) entry which is preliminary data.</text>
</comment>
<gene>
    <name evidence="1" type="ORF">DWY92_12135</name>
</gene>
<accession>A0A412BBR3</accession>
<evidence type="ECO:0000313" key="2">
    <source>
        <dbReference type="Proteomes" id="UP000283680"/>
    </source>
</evidence>
<dbReference type="Proteomes" id="UP000283680">
    <property type="component" value="Unassembled WGS sequence"/>
</dbReference>
<reference evidence="1 2" key="1">
    <citation type="submission" date="2018-08" db="EMBL/GenBank/DDBJ databases">
        <title>A genome reference for cultivated species of the human gut microbiota.</title>
        <authorList>
            <person name="Zou Y."/>
            <person name="Xue W."/>
            <person name="Luo G."/>
        </authorList>
    </citation>
    <scope>NUCLEOTIDE SEQUENCE [LARGE SCALE GENOMIC DNA]</scope>
    <source>
        <strain evidence="1 2">AF28-11</strain>
    </source>
</reference>
<proteinExistence type="predicted"/>
<dbReference type="EMBL" id="QRTH01000005">
    <property type="protein sequence ID" value="RGQ51012.1"/>
    <property type="molecule type" value="Genomic_DNA"/>
</dbReference>
<sequence length="339" mass="39214">METQQTLFKGELMEELLRYYFLEMGYFVARGVKFQYQNMDVTDIDLFLYGRPSSLTRERINVDIKNKKTPQAFERIVWANGLMRILNLDSCIVATTDSKPIITSFAQSMHTMVLDGKFLNKIKSITNENERISEEDLLNELSKYKSYKTYNNKSWKYIYEFSKSRLLTELDYSGFNSSIMDLNYFITKYIADEQKRAISLRMVYVILAHTLIIMDFILKDIAFLEQKDRESKLSIGLKYGNLGKEGIDKIISMAMHISGVTSANTIMKSLDSIPVDILKDFFSKNENAKKAFGWAKELSILAFSSTLIYPNEIESSLKGVLSVILDFLSIDRKTFFETK</sequence>